<evidence type="ECO:0000256" key="7">
    <source>
        <dbReference type="ARBA" id="ARBA00022741"/>
    </source>
</evidence>
<keyword evidence="4" id="KW-0819">tRNA processing</keyword>
<keyword evidence="3 12" id="KW-0808">Transferase</keyword>
<dbReference type="PANTHER" id="PTHR47545">
    <property type="entry name" value="MULTIFUNCTIONAL CCA PROTEIN"/>
    <property type="match status" value="1"/>
</dbReference>
<dbReference type="InterPro" id="IPR012006">
    <property type="entry name" value="CCA_bact"/>
</dbReference>
<dbReference type="PANTHER" id="PTHR47545:SF1">
    <property type="entry name" value="MULTIFUNCTIONAL CCA PROTEIN"/>
    <property type="match status" value="1"/>
</dbReference>
<evidence type="ECO:0000256" key="6">
    <source>
        <dbReference type="ARBA" id="ARBA00022723"/>
    </source>
</evidence>
<dbReference type="GO" id="GO:0042245">
    <property type="term" value="P:RNA repair"/>
    <property type="evidence" value="ECO:0007669"/>
    <property type="project" value="UniProtKB-KW"/>
</dbReference>
<dbReference type="InterPro" id="IPR050124">
    <property type="entry name" value="tRNA_CCA-adding_enzyme"/>
</dbReference>
<keyword evidence="10" id="KW-0460">Magnesium</keyword>
<dbReference type="AlphaFoldDB" id="A0A9D1S8T5"/>
<dbReference type="Pfam" id="PF12627">
    <property type="entry name" value="PolyA_pol_RNAbd"/>
    <property type="match status" value="1"/>
</dbReference>
<evidence type="ECO:0000256" key="4">
    <source>
        <dbReference type="ARBA" id="ARBA00022694"/>
    </source>
</evidence>
<comment type="caution">
    <text evidence="14">The sequence shown here is derived from an EMBL/GenBank/DDBJ whole genome shotgun (WGS) entry which is preliminary data.</text>
</comment>
<dbReference type="Pfam" id="PF01743">
    <property type="entry name" value="PolyA_pol"/>
    <property type="match status" value="1"/>
</dbReference>
<dbReference type="SUPFAM" id="SSF81891">
    <property type="entry name" value="Poly A polymerase C-terminal region-like"/>
    <property type="match status" value="1"/>
</dbReference>
<dbReference type="GO" id="GO:0005524">
    <property type="term" value="F:ATP binding"/>
    <property type="evidence" value="ECO:0007669"/>
    <property type="project" value="UniProtKB-KW"/>
</dbReference>
<dbReference type="GO" id="GO:0001680">
    <property type="term" value="P:tRNA 3'-terminal CCA addition"/>
    <property type="evidence" value="ECO:0007669"/>
    <property type="project" value="InterPro"/>
</dbReference>
<evidence type="ECO:0000256" key="9">
    <source>
        <dbReference type="ARBA" id="ARBA00022840"/>
    </source>
</evidence>
<organism evidence="14 15">
    <name type="scientific">Candidatus Merdicola faecigallinarum</name>
    <dbReference type="NCBI Taxonomy" id="2840862"/>
    <lineage>
        <taxon>Bacteria</taxon>
        <taxon>Bacillati</taxon>
        <taxon>Bacillota</taxon>
        <taxon>Clostridia</taxon>
        <taxon>Candidatus Merdicola</taxon>
    </lineage>
</organism>
<dbReference type="SUPFAM" id="SSF81301">
    <property type="entry name" value="Nucleotidyltransferase"/>
    <property type="match status" value="1"/>
</dbReference>
<dbReference type="GO" id="GO:0003723">
    <property type="term" value="F:RNA binding"/>
    <property type="evidence" value="ECO:0007669"/>
    <property type="project" value="UniProtKB-KW"/>
</dbReference>
<reference evidence="14" key="2">
    <citation type="journal article" date="2021" name="PeerJ">
        <title>Extensive microbial diversity within the chicken gut microbiome revealed by metagenomics and culture.</title>
        <authorList>
            <person name="Gilroy R."/>
            <person name="Ravi A."/>
            <person name="Getino M."/>
            <person name="Pursley I."/>
            <person name="Horton D.L."/>
            <person name="Alikhan N.F."/>
            <person name="Baker D."/>
            <person name="Gharbi K."/>
            <person name="Hall N."/>
            <person name="Watson M."/>
            <person name="Adriaenssens E.M."/>
            <person name="Foster-Nyarko E."/>
            <person name="Jarju S."/>
            <person name="Secka A."/>
            <person name="Antonio M."/>
            <person name="Oren A."/>
            <person name="Chaudhuri R.R."/>
            <person name="La Ragione R."/>
            <person name="Hildebrand F."/>
            <person name="Pallen M.J."/>
        </authorList>
    </citation>
    <scope>NUCLEOTIDE SEQUENCE</scope>
    <source>
        <strain evidence="14">CHK195-15760</strain>
    </source>
</reference>
<gene>
    <name evidence="14" type="ORF">IAB70_00640</name>
</gene>
<protein>
    <submittedName>
        <fullName evidence="14">HD domain-containing protein</fullName>
    </submittedName>
</protein>
<keyword evidence="6" id="KW-0479">Metal-binding</keyword>
<keyword evidence="11 12" id="KW-0694">RNA-binding</keyword>
<evidence type="ECO:0000256" key="10">
    <source>
        <dbReference type="ARBA" id="ARBA00022842"/>
    </source>
</evidence>
<dbReference type="CDD" id="cd05398">
    <property type="entry name" value="NT_ClassII-CCAase"/>
    <property type="match status" value="1"/>
</dbReference>
<keyword evidence="7" id="KW-0547">Nucleotide-binding</keyword>
<evidence type="ECO:0000259" key="13">
    <source>
        <dbReference type="PROSITE" id="PS51831"/>
    </source>
</evidence>
<evidence type="ECO:0000256" key="3">
    <source>
        <dbReference type="ARBA" id="ARBA00022679"/>
    </source>
</evidence>
<comment type="similarity">
    <text evidence="12">Belongs to the tRNA nucleotidyltransferase/poly(A) polymerase family.</text>
</comment>
<keyword evidence="8" id="KW-0692">RNA repair</keyword>
<evidence type="ECO:0000313" key="15">
    <source>
        <dbReference type="Proteomes" id="UP000824093"/>
    </source>
</evidence>
<evidence type="ECO:0000256" key="12">
    <source>
        <dbReference type="RuleBase" id="RU003953"/>
    </source>
</evidence>
<evidence type="ECO:0000256" key="8">
    <source>
        <dbReference type="ARBA" id="ARBA00022800"/>
    </source>
</evidence>
<dbReference type="InterPro" id="IPR003607">
    <property type="entry name" value="HD/PDEase_dom"/>
</dbReference>
<reference evidence="14" key="1">
    <citation type="submission" date="2020-10" db="EMBL/GenBank/DDBJ databases">
        <authorList>
            <person name="Gilroy R."/>
        </authorList>
    </citation>
    <scope>NUCLEOTIDE SEQUENCE</scope>
    <source>
        <strain evidence="14">CHK195-15760</strain>
    </source>
</reference>
<evidence type="ECO:0000256" key="1">
    <source>
        <dbReference type="ARBA" id="ARBA00001946"/>
    </source>
</evidence>
<evidence type="ECO:0000256" key="11">
    <source>
        <dbReference type="ARBA" id="ARBA00022884"/>
    </source>
</evidence>
<evidence type="ECO:0000256" key="2">
    <source>
        <dbReference type="ARBA" id="ARBA00022596"/>
    </source>
</evidence>
<dbReference type="Gene3D" id="1.10.3090.10">
    <property type="entry name" value="cca-adding enzyme, domain 2"/>
    <property type="match status" value="1"/>
</dbReference>
<dbReference type="InterPro" id="IPR002646">
    <property type="entry name" value="PolA_pol_head_dom"/>
</dbReference>
<keyword evidence="5" id="KW-0548">Nucleotidyltransferase</keyword>
<sequence>MIEKIAEKIKKNGGNLYLVGGAIRDELLGKTQFDEDYCITGLTQERFKELFPEAKWIGKSFGVFQLEKKEFALARSEIKKGIGHTEFDVMLDPEISIEEDLRRRDITINAIAKDMITGEIIDPFGGREDIENKKIRYISNHFSEDPLRVYRVARFAATLEFDVDERTIKIMKNMKQELKSLSKERVFLELRKALIAKKPSIFFRVLKKAEVLDVHFKEIYDLVGSLQPEKYHPEGDSYEHTMQVLDKVAEYTEDETLRFAALVHDLGKGTTPKESYPHHYGHDKRGVALVQNLGERIGLPSKWIKYGKVAAKEHMLGGIFRKMSPGKQVSYIERVEKTEIGLEGMQLIVNADREGRGNYKETEEEKKNSQFLEIGKECIQTINAKKIIEKYGKIEGKQFGELLHQERIAWLKQKNIDF</sequence>
<dbReference type="InterPro" id="IPR032828">
    <property type="entry name" value="PolyA_RNA-bd"/>
</dbReference>
<comment type="cofactor">
    <cofactor evidence="1">
        <name>Mg(2+)</name>
        <dbReference type="ChEBI" id="CHEBI:18420"/>
    </cofactor>
</comment>
<dbReference type="PROSITE" id="PS51831">
    <property type="entry name" value="HD"/>
    <property type="match status" value="1"/>
</dbReference>
<dbReference type="Gene3D" id="3.30.460.10">
    <property type="entry name" value="Beta Polymerase, domain 2"/>
    <property type="match status" value="1"/>
</dbReference>
<evidence type="ECO:0000256" key="5">
    <source>
        <dbReference type="ARBA" id="ARBA00022695"/>
    </source>
</evidence>
<dbReference type="Pfam" id="PF01966">
    <property type="entry name" value="HD"/>
    <property type="match status" value="1"/>
</dbReference>
<dbReference type="PIRSF" id="PIRSF000813">
    <property type="entry name" value="CCA_bact"/>
    <property type="match status" value="1"/>
</dbReference>
<keyword evidence="9" id="KW-0067">ATP-binding</keyword>
<dbReference type="GO" id="GO:0004810">
    <property type="term" value="F:CCA tRNA nucleotidyltransferase activity"/>
    <property type="evidence" value="ECO:0007669"/>
    <property type="project" value="InterPro"/>
</dbReference>
<dbReference type="CDD" id="cd00077">
    <property type="entry name" value="HDc"/>
    <property type="match status" value="1"/>
</dbReference>
<dbReference type="GO" id="GO:0046872">
    <property type="term" value="F:metal ion binding"/>
    <property type="evidence" value="ECO:0007669"/>
    <property type="project" value="UniProtKB-KW"/>
</dbReference>
<proteinExistence type="inferred from homology"/>
<dbReference type="InterPro" id="IPR043519">
    <property type="entry name" value="NT_sf"/>
</dbReference>
<name>A0A9D1S8T5_9FIRM</name>
<evidence type="ECO:0000313" key="14">
    <source>
        <dbReference type="EMBL" id="HIU51125.1"/>
    </source>
</evidence>
<dbReference type="InterPro" id="IPR006674">
    <property type="entry name" value="HD_domain"/>
</dbReference>
<accession>A0A9D1S8T5</accession>
<keyword evidence="2" id="KW-0533">Nickel</keyword>
<dbReference type="Proteomes" id="UP000824093">
    <property type="component" value="Unassembled WGS sequence"/>
</dbReference>
<feature type="domain" description="HD" evidence="13">
    <location>
        <begin position="237"/>
        <end position="338"/>
    </location>
</feature>
<dbReference type="EMBL" id="DVNH01000006">
    <property type="protein sequence ID" value="HIU51125.1"/>
    <property type="molecule type" value="Genomic_DNA"/>
</dbReference>